<proteinExistence type="predicted"/>
<dbReference type="SUPFAM" id="SSF51556">
    <property type="entry name" value="Metallo-dependent hydrolases"/>
    <property type="match status" value="1"/>
</dbReference>
<evidence type="ECO:0000313" key="6">
    <source>
        <dbReference type="Proteomes" id="UP000250266"/>
    </source>
</evidence>
<dbReference type="GO" id="GO:0004151">
    <property type="term" value="F:dihydroorotase activity"/>
    <property type="evidence" value="ECO:0007669"/>
    <property type="project" value="InterPro"/>
</dbReference>
<sequence>MFLDKFQHLQLAASVDAHVHLRDGQMSELVVPTIRPGGVNTVHVPNLIPPITSVKHALEYRDRLQALEPNVQFLMPLYLHEDITPDVIREAKKASITGVKSYPADVTMNSSLGVVDYAIFYPVFEEMQNQDTILNLHGECPSGKDITIMSAEEVEAVKKCGRAVAGTITAHHLFMIADAWAGDPFCFCKPVAKTPADRNALLRAASSGNPKFFLGTDSAPHPAKTKRGGDKIAAGLVLDAFEQGCEKKVLKEEDITKDTLEGFLNGLGRRLYGIEGGRNERSILQRGEEEIVGILKTKT</sequence>
<dbReference type="InterPro" id="IPR032466">
    <property type="entry name" value="Metal_Hydrolase"/>
</dbReference>
<evidence type="ECO:0000313" key="5">
    <source>
        <dbReference type="EMBL" id="OCK79333.1"/>
    </source>
</evidence>
<keyword evidence="1" id="KW-0479">Metal-binding</keyword>
<name>A0A8E2E959_9PEZI</name>
<dbReference type="PROSITE" id="PS00483">
    <property type="entry name" value="DIHYDROOROTASE_2"/>
    <property type="match status" value="1"/>
</dbReference>
<evidence type="ECO:0000256" key="1">
    <source>
        <dbReference type="ARBA" id="ARBA00022723"/>
    </source>
</evidence>
<dbReference type="InterPro" id="IPR002195">
    <property type="entry name" value="Dihydroorotase_CS"/>
</dbReference>
<dbReference type="GO" id="GO:0005737">
    <property type="term" value="C:cytoplasm"/>
    <property type="evidence" value="ECO:0007669"/>
    <property type="project" value="TreeGrafter"/>
</dbReference>
<keyword evidence="4" id="KW-0665">Pyrimidine biosynthesis</keyword>
<accession>A0A8E2E959</accession>
<protein>
    <submittedName>
        <fullName evidence="5">Metallo-dependent hydrolase</fullName>
    </submittedName>
</protein>
<dbReference type="GO" id="GO:0044205">
    <property type="term" value="P:'de novo' UMP biosynthetic process"/>
    <property type="evidence" value="ECO:0007669"/>
    <property type="project" value="UniProtKB-UniPathway"/>
</dbReference>
<dbReference type="PANTHER" id="PTHR43137">
    <property type="entry name" value="DIHYDROOROTASE"/>
    <property type="match status" value="1"/>
</dbReference>
<dbReference type="GO" id="GO:0046872">
    <property type="term" value="F:metal ion binding"/>
    <property type="evidence" value="ECO:0007669"/>
    <property type="project" value="UniProtKB-KW"/>
</dbReference>
<dbReference type="GO" id="GO:0006207">
    <property type="term" value="P:'de novo' pyrimidine nucleobase biosynthetic process"/>
    <property type="evidence" value="ECO:0007669"/>
    <property type="project" value="TreeGrafter"/>
</dbReference>
<dbReference type="Gene3D" id="3.20.20.140">
    <property type="entry name" value="Metal-dependent hydrolases"/>
    <property type="match status" value="2"/>
</dbReference>
<dbReference type="InterPro" id="IPR004721">
    <property type="entry name" value="DHOdimr"/>
</dbReference>
<dbReference type="PROSITE" id="PS00482">
    <property type="entry name" value="DIHYDROOROTASE_1"/>
    <property type="match status" value="1"/>
</dbReference>
<dbReference type="OrthoDB" id="1670005at2759"/>
<gene>
    <name evidence="5" type="ORF">K432DRAFT_455590</name>
</gene>
<organism evidence="5 6">
    <name type="scientific">Lepidopterella palustris CBS 459.81</name>
    <dbReference type="NCBI Taxonomy" id="1314670"/>
    <lineage>
        <taxon>Eukaryota</taxon>
        <taxon>Fungi</taxon>
        <taxon>Dikarya</taxon>
        <taxon>Ascomycota</taxon>
        <taxon>Pezizomycotina</taxon>
        <taxon>Dothideomycetes</taxon>
        <taxon>Pleosporomycetidae</taxon>
        <taxon>Mytilinidiales</taxon>
        <taxon>Argynnaceae</taxon>
        <taxon>Lepidopterella</taxon>
    </lineage>
</organism>
<dbReference type="UniPathway" id="UPA00070">
    <property type="reaction ID" value="UER00117"/>
</dbReference>
<keyword evidence="2 5" id="KW-0378">Hydrolase</keyword>
<dbReference type="EMBL" id="KV745010">
    <property type="protein sequence ID" value="OCK79333.1"/>
    <property type="molecule type" value="Genomic_DNA"/>
</dbReference>
<dbReference type="AlphaFoldDB" id="A0A8E2E959"/>
<dbReference type="Proteomes" id="UP000250266">
    <property type="component" value="Unassembled WGS sequence"/>
</dbReference>
<evidence type="ECO:0000256" key="2">
    <source>
        <dbReference type="ARBA" id="ARBA00022801"/>
    </source>
</evidence>
<keyword evidence="3" id="KW-0862">Zinc</keyword>
<reference evidence="5 6" key="1">
    <citation type="journal article" date="2016" name="Nat. Commun.">
        <title>Ectomycorrhizal ecology is imprinted in the genome of the dominant symbiotic fungus Cenococcum geophilum.</title>
        <authorList>
            <consortium name="DOE Joint Genome Institute"/>
            <person name="Peter M."/>
            <person name="Kohler A."/>
            <person name="Ohm R.A."/>
            <person name="Kuo A."/>
            <person name="Krutzmann J."/>
            <person name="Morin E."/>
            <person name="Arend M."/>
            <person name="Barry K.W."/>
            <person name="Binder M."/>
            <person name="Choi C."/>
            <person name="Clum A."/>
            <person name="Copeland A."/>
            <person name="Grisel N."/>
            <person name="Haridas S."/>
            <person name="Kipfer T."/>
            <person name="LaButti K."/>
            <person name="Lindquist E."/>
            <person name="Lipzen A."/>
            <person name="Maire R."/>
            <person name="Meier B."/>
            <person name="Mihaltcheva S."/>
            <person name="Molinier V."/>
            <person name="Murat C."/>
            <person name="Poggeler S."/>
            <person name="Quandt C.A."/>
            <person name="Sperisen C."/>
            <person name="Tritt A."/>
            <person name="Tisserant E."/>
            <person name="Crous P.W."/>
            <person name="Henrissat B."/>
            <person name="Nehls U."/>
            <person name="Egli S."/>
            <person name="Spatafora J.W."/>
            <person name="Grigoriev I.V."/>
            <person name="Martin F.M."/>
        </authorList>
    </citation>
    <scope>NUCLEOTIDE SEQUENCE [LARGE SCALE GENOMIC DNA]</scope>
    <source>
        <strain evidence="5 6">CBS 459.81</strain>
    </source>
</reference>
<evidence type="ECO:0000256" key="3">
    <source>
        <dbReference type="ARBA" id="ARBA00022833"/>
    </source>
</evidence>
<dbReference type="PANTHER" id="PTHR43137:SF1">
    <property type="entry name" value="DIHYDROOROTASE"/>
    <property type="match status" value="1"/>
</dbReference>
<evidence type="ECO:0000256" key="4">
    <source>
        <dbReference type="ARBA" id="ARBA00022975"/>
    </source>
</evidence>
<keyword evidence="6" id="KW-1185">Reference proteome</keyword>